<dbReference type="InterPro" id="IPR035925">
    <property type="entry name" value="BSD_dom_sf"/>
</dbReference>
<dbReference type="SMART" id="SM00751">
    <property type="entry name" value="BSD"/>
    <property type="match status" value="1"/>
</dbReference>
<protein>
    <submittedName>
        <fullName evidence="3">BSD domain-containing protein</fullName>
    </submittedName>
</protein>
<evidence type="ECO:0000256" key="1">
    <source>
        <dbReference type="SAM" id="MobiDB-lite"/>
    </source>
</evidence>
<comment type="caution">
    <text evidence="3">The sequence shown here is derived from an EMBL/GenBank/DDBJ whole genome shotgun (WGS) entry which is preliminary data.</text>
</comment>
<accession>A0A2U1NQ81</accession>
<feature type="domain" description="BSD" evidence="2">
    <location>
        <begin position="72"/>
        <end position="123"/>
    </location>
</feature>
<reference evidence="3 4" key="1">
    <citation type="journal article" date="2018" name="Mol. Plant">
        <title>The genome of Artemisia annua provides insight into the evolution of Asteraceae family and artemisinin biosynthesis.</title>
        <authorList>
            <person name="Shen Q."/>
            <person name="Zhang L."/>
            <person name="Liao Z."/>
            <person name="Wang S."/>
            <person name="Yan T."/>
            <person name="Shi P."/>
            <person name="Liu M."/>
            <person name="Fu X."/>
            <person name="Pan Q."/>
            <person name="Wang Y."/>
            <person name="Lv Z."/>
            <person name="Lu X."/>
            <person name="Zhang F."/>
            <person name="Jiang W."/>
            <person name="Ma Y."/>
            <person name="Chen M."/>
            <person name="Hao X."/>
            <person name="Li L."/>
            <person name="Tang Y."/>
            <person name="Lv G."/>
            <person name="Zhou Y."/>
            <person name="Sun X."/>
            <person name="Brodelius P.E."/>
            <person name="Rose J.K.C."/>
            <person name="Tang K."/>
        </authorList>
    </citation>
    <scope>NUCLEOTIDE SEQUENCE [LARGE SCALE GENOMIC DNA]</scope>
    <source>
        <strain evidence="4">cv. Huhao1</strain>
        <tissue evidence="3">Leaf</tissue>
    </source>
</reference>
<evidence type="ECO:0000313" key="3">
    <source>
        <dbReference type="EMBL" id="PWA75641.1"/>
    </source>
</evidence>
<sequence>MSSSKKEIIYISSSETNSSSTEFDEGSWADYFPKDCGKGQKTWTAWMHTWMPTWQEKTEKPLITPLVHKLAKINFNMTDVQKDHASAIEQLVPDLTTLKHKMLNCMSGEQFWLIYFILLIPRLNEDDFRLLSTPEIDQVREVLQQLRNQKNTHDEKGSMVNSTKQSEGDQTGDAQIEIQSSRLSSASENSDWVRLSAKAKANRSTYRERHSESEESSDWHAVEDTDL</sequence>
<feature type="region of interest" description="Disordered" evidence="1">
    <location>
        <begin position="149"/>
        <end position="227"/>
    </location>
</feature>
<dbReference type="OrthoDB" id="1076611at2759"/>
<gene>
    <name evidence="3" type="ORF">CTI12_AA240490</name>
</gene>
<dbReference type="PANTHER" id="PTHR31923:SF9">
    <property type="entry name" value="BSD DOMAIN-CONTAINING PROTEIN"/>
    <property type="match status" value="1"/>
</dbReference>
<dbReference type="InterPro" id="IPR005607">
    <property type="entry name" value="BSD_dom"/>
</dbReference>
<dbReference type="PANTHER" id="PTHR31923">
    <property type="entry name" value="BSD DOMAIN-CONTAINING PROTEIN"/>
    <property type="match status" value="1"/>
</dbReference>
<name>A0A2U1NQ81_ARTAN</name>
<feature type="compositionally biased region" description="Basic and acidic residues" evidence="1">
    <location>
        <begin position="205"/>
        <end position="227"/>
    </location>
</feature>
<proteinExistence type="predicted"/>
<organism evidence="3 4">
    <name type="scientific">Artemisia annua</name>
    <name type="common">Sweet wormwood</name>
    <dbReference type="NCBI Taxonomy" id="35608"/>
    <lineage>
        <taxon>Eukaryota</taxon>
        <taxon>Viridiplantae</taxon>
        <taxon>Streptophyta</taxon>
        <taxon>Embryophyta</taxon>
        <taxon>Tracheophyta</taxon>
        <taxon>Spermatophyta</taxon>
        <taxon>Magnoliopsida</taxon>
        <taxon>eudicotyledons</taxon>
        <taxon>Gunneridae</taxon>
        <taxon>Pentapetalae</taxon>
        <taxon>asterids</taxon>
        <taxon>campanulids</taxon>
        <taxon>Asterales</taxon>
        <taxon>Asteraceae</taxon>
        <taxon>Asteroideae</taxon>
        <taxon>Anthemideae</taxon>
        <taxon>Artemisiinae</taxon>
        <taxon>Artemisia</taxon>
    </lineage>
</organism>
<feature type="compositionally biased region" description="Polar residues" evidence="1">
    <location>
        <begin position="159"/>
        <end position="190"/>
    </location>
</feature>
<dbReference type="STRING" id="35608.A0A2U1NQ81"/>
<evidence type="ECO:0000313" key="4">
    <source>
        <dbReference type="Proteomes" id="UP000245207"/>
    </source>
</evidence>
<keyword evidence="4" id="KW-1185">Reference proteome</keyword>
<dbReference type="Proteomes" id="UP000245207">
    <property type="component" value="Unassembled WGS sequence"/>
</dbReference>
<dbReference type="AlphaFoldDB" id="A0A2U1NQ81"/>
<evidence type="ECO:0000259" key="2">
    <source>
        <dbReference type="SMART" id="SM00751"/>
    </source>
</evidence>
<dbReference type="SUPFAM" id="SSF140383">
    <property type="entry name" value="BSD domain-like"/>
    <property type="match status" value="1"/>
</dbReference>
<dbReference type="EMBL" id="PKPP01002376">
    <property type="protein sequence ID" value="PWA75641.1"/>
    <property type="molecule type" value="Genomic_DNA"/>
</dbReference>